<gene>
    <name evidence="1" type="ORF">NUW58_g9416</name>
</gene>
<protein>
    <submittedName>
        <fullName evidence="1">Uncharacterized protein</fullName>
    </submittedName>
</protein>
<sequence length="216" mass="23623">MASSQASWMYTDPYAYQYSDLEPEHDTCAVSSGQQTVTNSSNPCELEGSAPQDTTCYELATNPPSTTLRDSHQIPSELDGLSNSRPSPSRTSPIHSDRRGLARTASRHAASGQYVSKTPPRQPDNSGLISVLHDAAAPIQHYVPHSAAPRQRVRPSPPHYDVGLIAVDENTSTPKEPSSDFDTILRNIGPIYKKGKGNTGRERGSRYYDRYSSNFG</sequence>
<name>A0ACC1MYZ6_9PEZI</name>
<dbReference type="Proteomes" id="UP001143856">
    <property type="component" value="Unassembled WGS sequence"/>
</dbReference>
<comment type="caution">
    <text evidence="1">The sequence shown here is derived from an EMBL/GenBank/DDBJ whole genome shotgun (WGS) entry which is preliminary data.</text>
</comment>
<keyword evidence="2" id="KW-1185">Reference proteome</keyword>
<reference evidence="1" key="1">
    <citation type="submission" date="2022-10" db="EMBL/GenBank/DDBJ databases">
        <title>Genome Sequence of Xylaria curta.</title>
        <authorList>
            <person name="Buettner E."/>
        </authorList>
    </citation>
    <scope>NUCLEOTIDE SEQUENCE</scope>
    <source>
        <strain evidence="1">Babe10</strain>
    </source>
</reference>
<evidence type="ECO:0000313" key="2">
    <source>
        <dbReference type="Proteomes" id="UP001143856"/>
    </source>
</evidence>
<accession>A0ACC1MYZ6</accession>
<organism evidence="1 2">
    <name type="scientific">Xylaria curta</name>
    <dbReference type="NCBI Taxonomy" id="42375"/>
    <lineage>
        <taxon>Eukaryota</taxon>
        <taxon>Fungi</taxon>
        <taxon>Dikarya</taxon>
        <taxon>Ascomycota</taxon>
        <taxon>Pezizomycotina</taxon>
        <taxon>Sordariomycetes</taxon>
        <taxon>Xylariomycetidae</taxon>
        <taxon>Xylariales</taxon>
        <taxon>Xylariaceae</taxon>
        <taxon>Xylaria</taxon>
    </lineage>
</organism>
<evidence type="ECO:0000313" key="1">
    <source>
        <dbReference type="EMBL" id="KAJ2971454.1"/>
    </source>
</evidence>
<proteinExistence type="predicted"/>
<dbReference type="EMBL" id="JAPDGR010003385">
    <property type="protein sequence ID" value="KAJ2971454.1"/>
    <property type="molecule type" value="Genomic_DNA"/>
</dbReference>